<feature type="domain" description="PilZ" evidence="1">
    <location>
        <begin position="29"/>
        <end position="109"/>
    </location>
</feature>
<dbReference type="InterPro" id="IPR009875">
    <property type="entry name" value="PilZ_domain"/>
</dbReference>
<protein>
    <recommendedName>
        <fullName evidence="1">PilZ domain-containing protein</fullName>
    </recommendedName>
</protein>
<dbReference type="Proteomes" id="UP000018896">
    <property type="component" value="Unassembled WGS sequence"/>
</dbReference>
<comment type="caution">
    <text evidence="2">The sequence shown here is derived from an EMBL/GenBank/DDBJ whole genome shotgun (WGS) entry which is preliminary data.</text>
</comment>
<accession>W4QZC1</accession>
<dbReference type="Pfam" id="PF07238">
    <property type="entry name" value="PilZ"/>
    <property type="match status" value="1"/>
</dbReference>
<dbReference type="EMBL" id="BAUV01000078">
    <property type="protein sequence ID" value="GAE37475.1"/>
    <property type="molecule type" value="Genomic_DNA"/>
</dbReference>
<proteinExistence type="predicted"/>
<dbReference type="AlphaFoldDB" id="W4QZC1"/>
<sequence length="126" mass="14748">MLKRYNRNESFRYEFGQPIKCDIYYEQITDGDRKIKSNAQTGAVINMSPKGLQIHLSTDFLEQNRVKEIECQVKLSSEDILTLNGQIVWRKAYLNGYLYGVFLGDENMEQVIIQELKKYSKSLLNQ</sequence>
<reference evidence="2 3" key="1">
    <citation type="journal article" date="2014" name="Genome Announc.">
        <title>Draft Genome Sequences of Three Alkaliphilic Bacillus Strains, Bacillus wakoensis JCM 9140T, Bacillus akibai JCM 9157T, and Bacillus hemicellulosilyticus JCM 9152T.</title>
        <authorList>
            <person name="Yuki M."/>
            <person name="Oshima K."/>
            <person name="Suda W."/>
            <person name="Oshida Y."/>
            <person name="Kitamura K."/>
            <person name="Iida T."/>
            <person name="Hattori M."/>
            <person name="Ohkuma M."/>
        </authorList>
    </citation>
    <scope>NUCLEOTIDE SEQUENCE [LARGE SCALE GENOMIC DNA]</scope>
    <source>
        <strain evidence="2 3">JCM 9157</strain>
    </source>
</reference>
<evidence type="ECO:0000313" key="2">
    <source>
        <dbReference type="EMBL" id="GAE37475.1"/>
    </source>
</evidence>
<keyword evidence="3" id="KW-1185">Reference proteome</keyword>
<dbReference type="STRING" id="1236973.JCM9157_4777"/>
<dbReference type="OrthoDB" id="2354159at2"/>
<dbReference type="GO" id="GO:0035438">
    <property type="term" value="F:cyclic-di-GMP binding"/>
    <property type="evidence" value="ECO:0007669"/>
    <property type="project" value="InterPro"/>
</dbReference>
<evidence type="ECO:0000259" key="1">
    <source>
        <dbReference type="Pfam" id="PF07238"/>
    </source>
</evidence>
<name>W4QZC1_HALA3</name>
<gene>
    <name evidence="2" type="ORF">JCM9157_4777</name>
</gene>
<organism evidence="2 3">
    <name type="scientific">Halalkalibacter akibai (strain ATCC 43226 / DSM 21942 / CIP 109018 / JCM 9157 / 1139)</name>
    <name type="common">Bacillus akibai</name>
    <dbReference type="NCBI Taxonomy" id="1236973"/>
    <lineage>
        <taxon>Bacteria</taxon>
        <taxon>Bacillati</taxon>
        <taxon>Bacillota</taxon>
        <taxon>Bacilli</taxon>
        <taxon>Bacillales</taxon>
        <taxon>Bacillaceae</taxon>
        <taxon>Halalkalibacter</taxon>
    </lineage>
</organism>
<evidence type="ECO:0000313" key="3">
    <source>
        <dbReference type="Proteomes" id="UP000018896"/>
    </source>
</evidence>
<dbReference type="RefSeq" id="WP_035668303.1">
    <property type="nucleotide sequence ID" value="NZ_BAUV01000078.1"/>
</dbReference>